<dbReference type="Pfam" id="PF07009">
    <property type="entry name" value="NusG_II"/>
    <property type="match status" value="1"/>
</dbReference>
<reference evidence="2 3" key="1">
    <citation type="journal article" date="2021" name="ISME Commun">
        <title>Automated analysis of genomic sequences facilitates high-throughput and comprehensive description of bacteria.</title>
        <authorList>
            <person name="Hitch T.C.A."/>
        </authorList>
    </citation>
    <scope>NUCLEOTIDE SEQUENCE [LARGE SCALE GENOMIC DNA]</scope>
    <source>
        <strain evidence="2 3">Sanger_02</strain>
    </source>
</reference>
<organism evidence="2 3">
    <name type="scientific">Dorea ammoniilytica</name>
    <dbReference type="NCBI Taxonomy" id="2981788"/>
    <lineage>
        <taxon>Bacteria</taxon>
        <taxon>Bacillati</taxon>
        <taxon>Bacillota</taxon>
        <taxon>Clostridia</taxon>
        <taxon>Lachnospirales</taxon>
        <taxon>Lachnospiraceae</taxon>
        <taxon>Dorea</taxon>
    </lineage>
</organism>
<accession>A0ABT2S2R1</accession>
<sequence length="121" mass="13033">MGLKKKDLVLMGIILCIAAVCSLVHHFTGEAGKGIVAIKVDGVTEGTYVLTEDRRIEINHGTNILEIKNGEASMIEADCPDQICVHEKAISADGESIICLPNKIVVEVESDKESELDAVMK</sequence>
<evidence type="ECO:0000313" key="3">
    <source>
        <dbReference type="Proteomes" id="UP001207605"/>
    </source>
</evidence>
<evidence type="ECO:0000313" key="2">
    <source>
        <dbReference type="EMBL" id="MCU6698885.1"/>
    </source>
</evidence>
<dbReference type="EMBL" id="JAOQJV010000001">
    <property type="protein sequence ID" value="MCU6698885.1"/>
    <property type="molecule type" value="Genomic_DNA"/>
</dbReference>
<proteinExistence type="predicted"/>
<dbReference type="Gene3D" id="2.60.320.10">
    <property type="entry name" value="N-utilization substance G protein NusG, insert domain"/>
    <property type="match status" value="1"/>
</dbReference>
<keyword evidence="1" id="KW-1133">Transmembrane helix</keyword>
<keyword evidence="3" id="KW-1185">Reference proteome</keyword>
<keyword evidence="1" id="KW-0812">Transmembrane</keyword>
<dbReference type="InterPro" id="IPR038690">
    <property type="entry name" value="NusG_2_sf"/>
</dbReference>
<gene>
    <name evidence="2" type="ORF">OCV65_01325</name>
</gene>
<keyword evidence="1" id="KW-0472">Membrane</keyword>
<comment type="caution">
    <text evidence="2">The sequence shown here is derived from an EMBL/GenBank/DDBJ whole genome shotgun (WGS) entry which is preliminary data.</text>
</comment>
<feature type="transmembrane region" description="Helical" evidence="1">
    <location>
        <begin position="7"/>
        <end position="27"/>
    </location>
</feature>
<dbReference type="CDD" id="cd09911">
    <property type="entry name" value="Lin0431_like"/>
    <property type="match status" value="1"/>
</dbReference>
<dbReference type="Proteomes" id="UP001207605">
    <property type="component" value="Unassembled WGS sequence"/>
</dbReference>
<name>A0ABT2S2R1_9FIRM</name>
<evidence type="ECO:0000256" key="1">
    <source>
        <dbReference type="SAM" id="Phobius"/>
    </source>
</evidence>
<protein>
    <submittedName>
        <fullName evidence="2">NusG domain II-containing protein</fullName>
    </submittedName>
</protein>
<dbReference type="RefSeq" id="WP_243061074.1">
    <property type="nucleotide sequence ID" value="NZ_JAOQJV010000001.1"/>
</dbReference>